<dbReference type="Proteomes" id="UP000765509">
    <property type="component" value="Unassembled WGS sequence"/>
</dbReference>
<dbReference type="EMBL" id="AVOT02057789">
    <property type="protein sequence ID" value="MBW0551836.1"/>
    <property type="molecule type" value="Genomic_DNA"/>
</dbReference>
<evidence type="ECO:0000313" key="2">
    <source>
        <dbReference type="Proteomes" id="UP000765509"/>
    </source>
</evidence>
<dbReference type="AlphaFoldDB" id="A0A9Q3IXR9"/>
<keyword evidence="2" id="KW-1185">Reference proteome</keyword>
<gene>
    <name evidence="1" type="ORF">O181_091551</name>
</gene>
<protein>
    <submittedName>
        <fullName evidence="1">Uncharacterized protein</fullName>
    </submittedName>
</protein>
<accession>A0A9Q3IXR9</accession>
<sequence>MLQKRLTDEPFFEAQEDGEIGSLSQYKKFMGAYKTIINYLLRYRYTPQDNMFHEDLFDCLSADIEGATRKEIIKDNVMVRDEDEGYLIPPMNILKK</sequence>
<comment type="caution">
    <text evidence="1">The sequence shown here is derived from an EMBL/GenBank/DDBJ whole genome shotgun (WGS) entry which is preliminary data.</text>
</comment>
<name>A0A9Q3IXR9_9BASI</name>
<proteinExistence type="predicted"/>
<reference evidence="1" key="1">
    <citation type="submission" date="2021-03" db="EMBL/GenBank/DDBJ databases">
        <title>Draft genome sequence of rust myrtle Austropuccinia psidii MF-1, a brazilian biotype.</title>
        <authorList>
            <person name="Quecine M.C."/>
            <person name="Pachon D.M.R."/>
            <person name="Bonatelli M.L."/>
            <person name="Correr F.H."/>
            <person name="Franceschini L.M."/>
            <person name="Leite T.F."/>
            <person name="Margarido G.R.A."/>
            <person name="Almeida C.A."/>
            <person name="Ferrarezi J.A."/>
            <person name="Labate C.A."/>
        </authorList>
    </citation>
    <scope>NUCLEOTIDE SEQUENCE</scope>
    <source>
        <strain evidence="1">MF-1</strain>
    </source>
</reference>
<evidence type="ECO:0000313" key="1">
    <source>
        <dbReference type="EMBL" id="MBW0551836.1"/>
    </source>
</evidence>
<organism evidence="1 2">
    <name type="scientific">Austropuccinia psidii MF-1</name>
    <dbReference type="NCBI Taxonomy" id="1389203"/>
    <lineage>
        <taxon>Eukaryota</taxon>
        <taxon>Fungi</taxon>
        <taxon>Dikarya</taxon>
        <taxon>Basidiomycota</taxon>
        <taxon>Pucciniomycotina</taxon>
        <taxon>Pucciniomycetes</taxon>
        <taxon>Pucciniales</taxon>
        <taxon>Sphaerophragmiaceae</taxon>
        <taxon>Austropuccinia</taxon>
    </lineage>
</organism>